<protein>
    <submittedName>
        <fullName evidence="2">Uncharacterized protein</fullName>
    </submittedName>
</protein>
<dbReference type="SUPFAM" id="SSF46689">
    <property type="entry name" value="Homeodomain-like"/>
    <property type="match status" value="1"/>
</dbReference>
<accession>A0A6L6PN54</accession>
<dbReference type="RefSeq" id="WP_155465350.1">
    <property type="nucleotide sequence ID" value="NZ_WNKY01000021.1"/>
</dbReference>
<dbReference type="EMBL" id="WNKY01000021">
    <property type="protein sequence ID" value="MTV39575.1"/>
    <property type="molecule type" value="Genomic_DNA"/>
</dbReference>
<dbReference type="AlphaFoldDB" id="A0A6L6PN54"/>
<reference evidence="2 3" key="1">
    <citation type="submission" date="2019-11" db="EMBL/GenBank/DDBJ databases">
        <title>Type strains purchased from KCTC, JCM and DSMZ.</title>
        <authorList>
            <person name="Lu H."/>
        </authorList>
    </citation>
    <scope>NUCLEOTIDE SEQUENCE [LARGE SCALE GENOMIC DNA]</scope>
    <source>
        <strain evidence="2 3">KCTC 22382</strain>
    </source>
</reference>
<dbReference type="Pfam" id="PF13565">
    <property type="entry name" value="HTH_32"/>
    <property type="match status" value="1"/>
</dbReference>
<comment type="caution">
    <text evidence="2">The sequence shown here is derived from an EMBL/GenBank/DDBJ whole genome shotgun (WGS) entry which is preliminary data.</text>
</comment>
<gene>
    <name evidence="2" type="ORF">GM676_18600</name>
</gene>
<evidence type="ECO:0000313" key="2">
    <source>
        <dbReference type="EMBL" id="MTV39575.1"/>
    </source>
</evidence>
<dbReference type="Proteomes" id="UP000475582">
    <property type="component" value="Unassembled WGS sequence"/>
</dbReference>
<name>A0A6L6PN54_9BURK</name>
<feature type="compositionally biased region" description="Low complexity" evidence="1">
    <location>
        <begin position="52"/>
        <end position="61"/>
    </location>
</feature>
<organism evidence="2 3">
    <name type="scientific">Duganella radicis</name>
    <dbReference type="NCBI Taxonomy" id="551988"/>
    <lineage>
        <taxon>Bacteria</taxon>
        <taxon>Pseudomonadati</taxon>
        <taxon>Pseudomonadota</taxon>
        <taxon>Betaproteobacteria</taxon>
        <taxon>Burkholderiales</taxon>
        <taxon>Oxalobacteraceae</taxon>
        <taxon>Telluria group</taxon>
        <taxon>Duganella</taxon>
    </lineage>
</organism>
<keyword evidence="3" id="KW-1185">Reference proteome</keyword>
<evidence type="ECO:0000313" key="3">
    <source>
        <dbReference type="Proteomes" id="UP000475582"/>
    </source>
</evidence>
<evidence type="ECO:0000256" key="1">
    <source>
        <dbReference type="SAM" id="MobiDB-lite"/>
    </source>
</evidence>
<sequence>MIALPQRQELVADIEQACQDGAHLGSACAELGLSARTVERWRRTGEVRADARPTAARPAPTHKLSEQERQRVLDVCHEARFADLPPAQIVPRLADEGTYLASESSFYRILRAAQE</sequence>
<dbReference type="InterPro" id="IPR009057">
    <property type="entry name" value="Homeodomain-like_sf"/>
</dbReference>
<dbReference type="OrthoDB" id="9765502at2"/>
<feature type="region of interest" description="Disordered" evidence="1">
    <location>
        <begin position="44"/>
        <end position="68"/>
    </location>
</feature>
<proteinExistence type="predicted"/>